<keyword evidence="2" id="KW-0560">Oxidoreductase</keyword>
<protein>
    <submittedName>
        <fullName evidence="5">Pyruvate dehydrogenase E1 component alpha subunit</fullName>
    </submittedName>
</protein>
<dbReference type="EMBL" id="FONG01000010">
    <property type="protein sequence ID" value="SFF25669.1"/>
    <property type="molecule type" value="Genomic_DNA"/>
</dbReference>
<dbReference type="GO" id="GO:0004739">
    <property type="term" value="F:pyruvate dehydrogenase (acetyl-transferring) activity"/>
    <property type="evidence" value="ECO:0007669"/>
    <property type="project" value="TreeGrafter"/>
</dbReference>
<organism evidence="5 6">
    <name type="scientific">Actinacidiphila alni</name>
    <dbReference type="NCBI Taxonomy" id="380248"/>
    <lineage>
        <taxon>Bacteria</taxon>
        <taxon>Bacillati</taxon>
        <taxon>Actinomycetota</taxon>
        <taxon>Actinomycetes</taxon>
        <taxon>Kitasatosporales</taxon>
        <taxon>Streptomycetaceae</taxon>
        <taxon>Actinacidiphila</taxon>
    </lineage>
</organism>
<dbReference type="AlphaFoldDB" id="A0A1I2H8B4"/>
<proteinExistence type="predicted"/>
<evidence type="ECO:0000256" key="1">
    <source>
        <dbReference type="ARBA" id="ARBA00001964"/>
    </source>
</evidence>
<dbReference type="GO" id="GO:0006086">
    <property type="term" value="P:pyruvate decarboxylation to acetyl-CoA"/>
    <property type="evidence" value="ECO:0007669"/>
    <property type="project" value="TreeGrafter"/>
</dbReference>
<evidence type="ECO:0000313" key="6">
    <source>
        <dbReference type="Proteomes" id="UP000199323"/>
    </source>
</evidence>
<evidence type="ECO:0000313" key="5">
    <source>
        <dbReference type="EMBL" id="SFF25669.1"/>
    </source>
</evidence>
<dbReference type="PANTHER" id="PTHR11516">
    <property type="entry name" value="PYRUVATE DEHYDROGENASE E1 COMPONENT, ALPHA SUBUNIT BACTERIAL AND ORGANELLAR"/>
    <property type="match status" value="1"/>
</dbReference>
<dbReference type="CDD" id="cd02000">
    <property type="entry name" value="TPP_E1_PDC_ADC_BCADC"/>
    <property type="match status" value="1"/>
</dbReference>
<comment type="cofactor">
    <cofactor evidence="1">
        <name>thiamine diphosphate</name>
        <dbReference type="ChEBI" id="CHEBI:58937"/>
    </cofactor>
</comment>
<evidence type="ECO:0000256" key="2">
    <source>
        <dbReference type="ARBA" id="ARBA00023002"/>
    </source>
</evidence>
<dbReference type="STRING" id="380248.SAMN05216251_110143"/>
<dbReference type="InterPro" id="IPR001017">
    <property type="entry name" value="DH_E1"/>
</dbReference>
<evidence type="ECO:0000259" key="4">
    <source>
        <dbReference type="Pfam" id="PF00676"/>
    </source>
</evidence>
<keyword evidence="3" id="KW-0786">Thiamine pyrophosphate</keyword>
<name>A0A1I2H8B4_9ACTN</name>
<accession>A0A1I2H8B4</accession>
<reference evidence="5 6" key="1">
    <citation type="submission" date="2016-10" db="EMBL/GenBank/DDBJ databases">
        <authorList>
            <person name="de Groot N.N."/>
        </authorList>
    </citation>
    <scope>NUCLEOTIDE SEQUENCE [LARGE SCALE GENOMIC DNA]</scope>
    <source>
        <strain evidence="5 6">CGMCC 4.3510</strain>
    </source>
</reference>
<dbReference type="InterPro" id="IPR029061">
    <property type="entry name" value="THDP-binding"/>
</dbReference>
<gene>
    <name evidence="5" type="ORF">SAMN05216251_110143</name>
</gene>
<dbReference type="SUPFAM" id="SSF52518">
    <property type="entry name" value="Thiamin diphosphate-binding fold (THDP-binding)"/>
    <property type="match status" value="1"/>
</dbReference>
<feature type="domain" description="Dehydrogenase E1 component" evidence="4">
    <location>
        <begin position="20"/>
        <end position="310"/>
    </location>
</feature>
<dbReference type="Gene3D" id="3.40.50.970">
    <property type="match status" value="1"/>
</dbReference>
<dbReference type="Proteomes" id="UP000199323">
    <property type="component" value="Unassembled WGS sequence"/>
</dbReference>
<evidence type="ECO:0000256" key="3">
    <source>
        <dbReference type="ARBA" id="ARBA00023052"/>
    </source>
</evidence>
<dbReference type="Pfam" id="PF00676">
    <property type="entry name" value="E1_dh"/>
    <property type="match status" value="1"/>
</dbReference>
<dbReference type="RefSeq" id="WP_218160084.1">
    <property type="nucleotide sequence ID" value="NZ_FONG01000010.1"/>
</dbReference>
<dbReference type="PANTHER" id="PTHR11516:SF60">
    <property type="entry name" value="PYRUVATE DEHYDROGENASE E1 COMPONENT SUBUNIT ALPHA"/>
    <property type="match status" value="1"/>
</dbReference>
<dbReference type="InterPro" id="IPR050642">
    <property type="entry name" value="PDH_E1_Alpha_Subunit"/>
</dbReference>
<keyword evidence="5" id="KW-0670">Pyruvate</keyword>
<sequence length="326" mass="34973">MTTATTDAATREQLLDMQRRMHEIRFFEDITKDWFSRSLVRGSTHLGQGQEAVSVGVTSALREGDTTTCTYRGHATVLAQGAPLDRAFAEILGKEQGLCGGKGGSMHLTDLSVGALGSFAIVGAHLPVSTGAAWAAQLLGTGAVSATFFGDGAANIGTFHEAMNLAGVWKLPVLFVLENNLYGEYSPIATTTANTDLRVRADTYGMPGIRVDGNDVEAVLEVARQAVERARAGGGPTLIEAMTYRQSGHSRSDPAAYRPPGELDEWLARDPLLVAARRLGELGVSEAELDAVRDRAQETVRAAADRALAWDEPAADRRFDDVWETR</sequence>
<dbReference type="GO" id="GO:0000287">
    <property type="term" value="F:magnesium ion binding"/>
    <property type="evidence" value="ECO:0007669"/>
    <property type="project" value="UniProtKB-ARBA"/>
</dbReference>
<keyword evidence="6" id="KW-1185">Reference proteome</keyword>